<sequence>MPVIRPESVEDHYDLVIGGTGFGSMFFLHGFRRRFPRARVLLIEWGGFHDRDWQIENQRNSGTDAGQTFVQDPKEKPWFFTLGFGGGTNCWWANTPRLSPNDFRLKTKYGVGEDWPISYDDLEPYYVAAEQTMLVAGPNDLGTRYPRSAPYPQPAHNLSSVDKIMKSAMPDHHFAVPTARLRTAVGDRGPCCDSVQCNLCPVDAKFTALNKFGEHVDSPNVHVLPNARVLAVDLEGGVAKGLRYSVDGREAVAKGDLVAIGCNAIHTPFILMRSGMVHPALGKYLHEKHVLQFEILLDGVDHFDGGIPTSGLNTLMVDGEHRRQGGAALVFFINHYYRDGLRTEWGRWRQTLPIEIFVEDLPLDTNQVTNNGGELPVVSHPARSSYCQNGVDHVTANLSKLLAPLPVERIIRRPDLPTGFHIQGTCRMGDDPAASIVDGSLVHHDVRNLLVLGTSVWPSCGTANPSLTAAALSLRAAELIGG</sequence>
<proteinExistence type="inferred from homology"/>
<organism evidence="7">
    <name type="scientific">Mesorhizobium sp. WSM2240</name>
    <dbReference type="NCBI Taxonomy" id="3228851"/>
    <lineage>
        <taxon>Bacteria</taxon>
        <taxon>Pseudomonadati</taxon>
        <taxon>Pseudomonadota</taxon>
        <taxon>Alphaproteobacteria</taxon>
        <taxon>Hyphomicrobiales</taxon>
        <taxon>Phyllobacteriaceae</taxon>
        <taxon>Mesorhizobium</taxon>
    </lineage>
</organism>
<evidence type="ECO:0000256" key="2">
    <source>
        <dbReference type="ARBA" id="ARBA00010790"/>
    </source>
</evidence>
<dbReference type="Pfam" id="PF05199">
    <property type="entry name" value="GMC_oxred_C"/>
    <property type="match status" value="1"/>
</dbReference>
<dbReference type="AlphaFoldDB" id="A0AAU8D121"/>
<comment type="cofactor">
    <cofactor evidence="1">
        <name>FAD</name>
        <dbReference type="ChEBI" id="CHEBI:57692"/>
    </cofactor>
</comment>
<dbReference type="InterPro" id="IPR051473">
    <property type="entry name" value="P2Ox-like"/>
</dbReference>
<dbReference type="PANTHER" id="PTHR42784:SF1">
    <property type="entry name" value="PYRANOSE 2-OXIDASE"/>
    <property type="match status" value="1"/>
</dbReference>
<keyword evidence="4" id="KW-0274">FAD</keyword>
<dbReference type="RefSeq" id="WP_353646481.1">
    <property type="nucleotide sequence ID" value="NZ_CP159256.1"/>
</dbReference>
<keyword evidence="5" id="KW-0560">Oxidoreductase</keyword>
<accession>A0AAU8D121</accession>
<evidence type="ECO:0000256" key="5">
    <source>
        <dbReference type="ARBA" id="ARBA00023002"/>
    </source>
</evidence>
<keyword evidence="7" id="KW-0614">Plasmid</keyword>
<evidence type="ECO:0000259" key="6">
    <source>
        <dbReference type="Pfam" id="PF05199"/>
    </source>
</evidence>
<dbReference type="InterPro" id="IPR007867">
    <property type="entry name" value="GMC_OxRtase_C"/>
</dbReference>
<reference evidence="7" key="1">
    <citation type="submission" date="2024-06" db="EMBL/GenBank/DDBJ databases">
        <title>Mesorhizobium karijinii sp. nov., a symbiont of the iconic Swainsona formosa from arid Australia.</title>
        <authorList>
            <person name="Hill Y.J."/>
            <person name="Watkin E.L.J."/>
            <person name="O'Hara G.W."/>
            <person name="Terpolilli J."/>
            <person name="Tye M.L."/>
            <person name="Kohlmeier M.G."/>
        </authorList>
    </citation>
    <scope>NUCLEOTIDE SEQUENCE</scope>
    <source>
        <strain evidence="7">WSM2240</strain>
        <plasmid evidence="7">pMk2240A</plasmid>
    </source>
</reference>
<dbReference type="SUPFAM" id="SSF51905">
    <property type="entry name" value="FAD/NAD(P)-binding domain"/>
    <property type="match status" value="1"/>
</dbReference>
<feature type="domain" description="Glucose-methanol-choline oxidoreductase C-terminal" evidence="6">
    <location>
        <begin position="411"/>
        <end position="472"/>
    </location>
</feature>
<dbReference type="GO" id="GO:0016614">
    <property type="term" value="F:oxidoreductase activity, acting on CH-OH group of donors"/>
    <property type="evidence" value="ECO:0007669"/>
    <property type="project" value="InterPro"/>
</dbReference>
<dbReference type="InterPro" id="IPR036188">
    <property type="entry name" value="FAD/NAD-bd_sf"/>
</dbReference>
<comment type="similarity">
    <text evidence="2">Belongs to the GMC oxidoreductase family.</text>
</comment>
<dbReference type="EMBL" id="CP159256">
    <property type="protein sequence ID" value="XCG52273.1"/>
    <property type="molecule type" value="Genomic_DNA"/>
</dbReference>
<dbReference type="Gene3D" id="3.50.50.60">
    <property type="entry name" value="FAD/NAD(P)-binding domain"/>
    <property type="match status" value="2"/>
</dbReference>
<keyword evidence="3" id="KW-0285">Flavoprotein</keyword>
<name>A0AAU8D121_9HYPH</name>
<evidence type="ECO:0000256" key="1">
    <source>
        <dbReference type="ARBA" id="ARBA00001974"/>
    </source>
</evidence>
<geneLocation type="plasmid" evidence="7">
    <name>pMk2240A</name>
</geneLocation>
<protein>
    <submittedName>
        <fullName evidence="7">GMC family oxidoreductase</fullName>
    </submittedName>
</protein>
<gene>
    <name evidence="7" type="ORF">ABVK50_32855</name>
</gene>
<dbReference type="PANTHER" id="PTHR42784">
    <property type="entry name" value="PYRANOSE 2-OXIDASE"/>
    <property type="match status" value="1"/>
</dbReference>
<evidence type="ECO:0000256" key="3">
    <source>
        <dbReference type="ARBA" id="ARBA00022630"/>
    </source>
</evidence>
<evidence type="ECO:0000256" key="4">
    <source>
        <dbReference type="ARBA" id="ARBA00022827"/>
    </source>
</evidence>
<evidence type="ECO:0000313" key="7">
    <source>
        <dbReference type="EMBL" id="XCG52273.1"/>
    </source>
</evidence>